<keyword evidence="2" id="KW-1185">Reference proteome</keyword>
<organism evidence="1 2">
    <name type="scientific">Hyphomonas oceanitis SCH89</name>
    <dbReference type="NCBI Taxonomy" id="1280953"/>
    <lineage>
        <taxon>Bacteria</taxon>
        <taxon>Pseudomonadati</taxon>
        <taxon>Pseudomonadota</taxon>
        <taxon>Alphaproteobacteria</taxon>
        <taxon>Hyphomonadales</taxon>
        <taxon>Hyphomonadaceae</taxon>
        <taxon>Hyphomonas</taxon>
    </lineage>
</organism>
<dbReference type="RefSeq" id="WP_051624651.1">
    <property type="nucleotide sequence ID" value="NZ_ARYL01000010.1"/>
</dbReference>
<accession>A0A059G7Z2</accession>
<comment type="caution">
    <text evidence="1">The sequence shown here is derived from an EMBL/GenBank/DDBJ whole genome shotgun (WGS) entry which is preliminary data.</text>
</comment>
<dbReference type="PATRIC" id="fig|1280953.3.peg.1656"/>
<dbReference type="AlphaFoldDB" id="A0A059G7Z2"/>
<keyword evidence="1" id="KW-0449">Lipoprotein</keyword>
<protein>
    <submittedName>
        <fullName evidence="1">Putative lipoprotein</fullName>
    </submittedName>
</protein>
<dbReference type="OrthoDB" id="7620564at2"/>
<dbReference type="STRING" id="1280953.HOC_08197"/>
<reference evidence="1 2" key="1">
    <citation type="journal article" date="2014" name="Antonie Van Leeuwenhoek">
        <title>Hyphomonas beringensis sp. nov. and Hyphomonas chukchiensis sp. nov., isolated from surface seawater of the Bering Sea and Chukchi Sea.</title>
        <authorList>
            <person name="Li C."/>
            <person name="Lai Q."/>
            <person name="Li G."/>
            <person name="Dong C."/>
            <person name="Wang J."/>
            <person name="Liao Y."/>
            <person name="Shao Z."/>
        </authorList>
    </citation>
    <scope>NUCLEOTIDE SEQUENCE [LARGE SCALE GENOMIC DNA]</scope>
    <source>
        <strain evidence="1 2">SCH89</strain>
    </source>
</reference>
<dbReference type="PROSITE" id="PS51257">
    <property type="entry name" value="PROKAR_LIPOPROTEIN"/>
    <property type="match status" value="1"/>
</dbReference>
<gene>
    <name evidence="1" type="ORF">HOC_08197</name>
</gene>
<evidence type="ECO:0000313" key="2">
    <source>
        <dbReference type="Proteomes" id="UP000024942"/>
    </source>
</evidence>
<dbReference type="EMBL" id="ARYL01000010">
    <property type="protein sequence ID" value="KDA02911.1"/>
    <property type="molecule type" value="Genomic_DNA"/>
</dbReference>
<dbReference type="Proteomes" id="UP000024942">
    <property type="component" value="Unassembled WGS sequence"/>
</dbReference>
<sequence length="101" mass="10806">MRHLLLSISALALLGACSGGDNKAIVKTCASEGEAVETCTCIADAMEAKLDPDLFKRTAQAIGREKRDVENFVTSLTTAEQLQFASVVNDMFTCKLAPPKD</sequence>
<proteinExistence type="predicted"/>
<name>A0A059G7Z2_9PROT</name>
<evidence type="ECO:0000313" key="1">
    <source>
        <dbReference type="EMBL" id="KDA02911.1"/>
    </source>
</evidence>